<sequence>MQEAQPGVVVRNATDQAGVVAPGTTKRARGTPRGSDVWRGLGRSRISGPPPRRPSPRRGRDRYFLT</sequence>
<dbReference type="InParanoid" id="A0A482XEN9"/>
<feature type="region of interest" description="Disordered" evidence="1">
    <location>
        <begin position="1"/>
        <end position="66"/>
    </location>
</feature>
<dbReference type="EMBL" id="QKKF02011963">
    <property type="protein sequence ID" value="RZF43929.1"/>
    <property type="molecule type" value="Genomic_DNA"/>
</dbReference>
<accession>A0A482XEN9</accession>
<reference evidence="2 3" key="1">
    <citation type="journal article" date="2017" name="Gigascience">
        <title>Genome sequence of the small brown planthopper, Laodelphax striatellus.</title>
        <authorList>
            <person name="Zhu J."/>
            <person name="Jiang F."/>
            <person name="Wang X."/>
            <person name="Yang P."/>
            <person name="Bao Y."/>
            <person name="Zhao W."/>
            <person name="Wang W."/>
            <person name="Lu H."/>
            <person name="Wang Q."/>
            <person name="Cui N."/>
            <person name="Li J."/>
            <person name="Chen X."/>
            <person name="Luo L."/>
            <person name="Yu J."/>
            <person name="Kang L."/>
            <person name="Cui F."/>
        </authorList>
    </citation>
    <scope>NUCLEOTIDE SEQUENCE [LARGE SCALE GENOMIC DNA]</scope>
    <source>
        <strain evidence="2">Lst14</strain>
    </source>
</reference>
<proteinExistence type="predicted"/>
<evidence type="ECO:0000313" key="2">
    <source>
        <dbReference type="EMBL" id="RZF43929.1"/>
    </source>
</evidence>
<comment type="caution">
    <text evidence="2">The sequence shown here is derived from an EMBL/GenBank/DDBJ whole genome shotgun (WGS) entry which is preliminary data.</text>
</comment>
<organism evidence="2 3">
    <name type="scientific">Laodelphax striatellus</name>
    <name type="common">Small brown planthopper</name>
    <name type="synonym">Delphax striatella</name>
    <dbReference type="NCBI Taxonomy" id="195883"/>
    <lineage>
        <taxon>Eukaryota</taxon>
        <taxon>Metazoa</taxon>
        <taxon>Ecdysozoa</taxon>
        <taxon>Arthropoda</taxon>
        <taxon>Hexapoda</taxon>
        <taxon>Insecta</taxon>
        <taxon>Pterygota</taxon>
        <taxon>Neoptera</taxon>
        <taxon>Paraneoptera</taxon>
        <taxon>Hemiptera</taxon>
        <taxon>Auchenorrhyncha</taxon>
        <taxon>Fulgoroidea</taxon>
        <taxon>Delphacidae</taxon>
        <taxon>Criomorphinae</taxon>
        <taxon>Laodelphax</taxon>
    </lineage>
</organism>
<evidence type="ECO:0000313" key="3">
    <source>
        <dbReference type="Proteomes" id="UP000291343"/>
    </source>
</evidence>
<dbReference type="Proteomes" id="UP000291343">
    <property type="component" value="Unassembled WGS sequence"/>
</dbReference>
<name>A0A482XEN9_LAOST</name>
<keyword evidence="3" id="KW-1185">Reference proteome</keyword>
<gene>
    <name evidence="2" type="ORF">LSTR_LSTR015830</name>
</gene>
<dbReference type="AlphaFoldDB" id="A0A482XEN9"/>
<protein>
    <submittedName>
        <fullName evidence="2">Uncharacterized protein</fullName>
    </submittedName>
</protein>
<evidence type="ECO:0000256" key="1">
    <source>
        <dbReference type="SAM" id="MobiDB-lite"/>
    </source>
</evidence>